<name>A0AAW0G889_9APHY</name>
<evidence type="ECO:0000313" key="3">
    <source>
        <dbReference type="Proteomes" id="UP001385951"/>
    </source>
</evidence>
<evidence type="ECO:0000313" key="2">
    <source>
        <dbReference type="EMBL" id="KAK7689638.1"/>
    </source>
</evidence>
<evidence type="ECO:0000256" key="1">
    <source>
        <dbReference type="SAM" id="MobiDB-lite"/>
    </source>
</evidence>
<sequence length="433" mass="47723">MFNRSTAIVNQGSRFLSPLSPISPLSATANVEARRGMLSKAVKSPATPVSPPTTASGYGFETSIMERLETALASPFSPKTFVRSFATNSPMSQFVRGNSVKRQFGGMHPRVVSLKPRKKKAPMPLPLDQPSRLSEESPLSPFKYPTYVETKATLAPISPSAVLSKISPVPNLATLTDADIRKQKMEKLARCLGETGPQEMVFPSFGQVGQEVHGGPSTYLDLYRQHSDAVDSGKLAGVMSPKPQDAQINWKSLDDIEQENMMSPGGKRKSVLRRSRSVGDFYSVEEILTMNTPHVEATTQSKDRRASESLLSAAPSPHPFASPINQPIEHELKRKDSVTLAKLSILGDDAKQMASFRMSFRPRPLDLSVAWIESPLSPAQPSALEVRSPRAPYWVKPVVVPKTPRTLRTEKRQGWGGRWDFVDTMPKFRDLTL</sequence>
<feature type="compositionally biased region" description="Low complexity" evidence="1">
    <location>
        <begin position="308"/>
        <end position="322"/>
    </location>
</feature>
<feature type="region of interest" description="Disordered" evidence="1">
    <location>
        <begin position="295"/>
        <end position="322"/>
    </location>
</feature>
<gene>
    <name evidence="2" type="ORF">QCA50_007431</name>
</gene>
<organism evidence="2 3">
    <name type="scientific">Cerrena zonata</name>
    <dbReference type="NCBI Taxonomy" id="2478898"/>
    <lineage>
        <taxon>Eukaryota</taxon>
        <taxon>Fungi</taxon>
        <taxon>Dikarya</taxon>
        <taxon>Basidiomycota</taxon>
        <taxon>Agaricomycotina</taxon>
        <taxon>Agaricomycetes</taxon>
        <taxon>Polyporales</taxon>
        <taxon>Cerrenaceae</taxon>
        <taxon>Cerrena</taxon>
    </lineage>
</organism>
<reference evidence="2 3" key="1">
    <citation type="submission" date="2022-09" db="EMBL/GenBank/DDBJ databases">
        <authorList>
            <person name="Palmer J.M."/>
        </authorList>
    </citation>
    <scope>NUCLEOTIDE SEQUENCE [LARGE SCALE GENOMIC DNA]</scope>
    <source>
        <strain evidence="2 3">DSM 7382</strain>
    </source>
</reference>
<comment type="caution">
    <text evidence="2">The sequence shown here is derived from an EMBL/GenBank/DDBJ whole genome shotgun (WGS) entry which is preliminary data.</text>
</comment>
<dbReference type="AlphaFoldDB" id="A0AAW0G889"/>
<feature type="region of interest" description="Disordered" evidence="1">
    <location>
        <begin position="115"/>
        <end position="138"/>
    </location>
</feature>
<dbReference type="EMBL" id="JASBNA010000008">
    <property type="protein sequence ID" value="KAK7689638.1"/>
    <property type="molecule type" value="Genomic_DNA"/>
</dbReference>
<accession>A0AAW0G889</accession>
<proteinExistence type="predicted"/>
<protein>
    <submittedName>
        <fullName evidence="2">Uncharacterized protein</fullName>
    </submittedName>
</protein>
<dbReference type="Proteomes" id="UP001385951">
    <property type="component" value="Unassembled WGS sequence"/>
</dbReference>
<keyword evidence="3" id="KW-1185">Reference proteome</keyword>